<dbReference type="PANTHER" id="PTHR47505">
    <property type="entry name" value="DNA UTILIZATION PROTEIN YHGH"/>
    <property type="match status" value="1"/>
</dbReference>
<evidence type="ECO:0000313" key="5">
    <source>
        <dbReference type="Proteomes" id="UP000094342"/>
    </source>
</evidence>
<dbReference type="Proteomes" id="UP000094342">
    <property type="component" value="Unassembled WGS sequence"/>
</dbReference>
<dbReference type="Gene3D" id="3.40.50.2020">
    <property type="match status" value="1"/>
</dbReference>
<keyword evidence="5" id="KW-1185">Reference proteome</keyword>
<sequence>MERHVWRNWTAHGAPLLARLRIGAINLVFPPVCRGCGRLTGDAHAVCPSCWAGLPLIERPYCEVLGLPFAFDPGAGAVSPEAIADPPVFDRLRSVALHQGIARDLVHGLKYRDRTDLAPMMAEWMIRASDGAVAAADVIVPVPLHAFRLWRRKFNQAAELARVIAELAGRPYRPDALRRIKRTSRQVGLGLRVREDNVSGAFAVPEGVRLILAGKNIVLVDDVYTTGATVSAATRALKRAGARDVTVLTFARALSGPI</sequence>
<keyword evidence="4" id="KW-0808">Transferase</keyword>
<dbReference type="PANTHER" id="PTHR47505:SF1">
    <property type="entry name" value="DNA UTILIZATION PROTEIN YHGH"/>
    <property type="match status" value="1"/>
</dbReference>
<dbReference type="AlphaFoldDB" id="A0A1E3VBA9"/>
<evidence type="ECO:0000259" key="3">
    <source>
        <dbReference type="Pfam" id="PF18912"/>
    </source>
</evidence>
<comment type="similarity">
    <text evidence="1">Belongs to the ComF/GntX family.</text>
</comment>
<feature type="domain" description="Phosphoribosyltransferase" evidence="2">
    <location>
        <begin position="209"/>
        <end position="255"/>
    </location>
</feature>
<dbReference type="GO" id="GO:0016757">
    <property type="term" value="F:glycosyltransferase activity"/>
    <property type="evidence" value="ECO:0007669"/>
    <property type="project" value="UniProtKB-KW"/>
</dbReference>
<evidence type="ECO:0000313" key="4">
    <source>
        <dbReference type="EMBL" id="ODR90707.1"/>
    </source>
</evidence>
<dbReference type="InterPro" id="IPR044005">
    <property type="entry name" value="DZR_2"/>
</dbReference>
<dbReference type="InterPro" id="IPR029057">
    <property type="entry name" value="PRTase-like"/>
</dbReference>
<organism evidence="4 5">
    <name type="scientific">Sinorhizobium alkalisoli</name>
    <dbReference type="NCBI Taxonomy" id="1752398"/>
    <lineage>
        <taxon>Bacteria</taxon>
        <taxon>Pseudomonadati</taxon>
        <taxon>Pseudomonadota</taxon>
        <taxon>Alphaproteobacteria</taxon>
        <taxon>Hyphomicrobiales</taxon>
        <taxon>Rhizobiaceae</taxon>
        <taxon>Sinorhizobium/Ensifer group</taxon>
        <taxon>Sinorhizobium</taxon>
    </lineage>
</organism>
<dbReference type="InterPro" id="IPR051910">
    <property type="entry name" value="ComF/GntX_DNA_util-trans"/>
</dbReference>
<dbReference type="RefSeq" id="WP_069459281.1">
    <property type="nucleotide sequence ID" value="NZ_CP034909.1"/>
</dbReference>
<dbReference type="CDD" id="cd06223">
    <property type="entry name" value="PRTases_typeI"/>
    <property type="match status" value="1"/>
</dbReference>
<proteinExistence type="inferred from homology"/>
<name>A0A1E3VBA9_9HYPH</name>
<evidence type="ECO:0000256" key="1">
    <source>
        <dbReference type="ARBA" id="ARBA00008007"/>
    </source>
</evidence>
<protein>
    <submittedName>
        <fullName evidence="4">Amidophosphoribosyltransferase</fullName>
    </submittedName>
</protein>
<keyword evidence="4" id="KW-0328">Glycosyltransferase</keyword>
<feature type="domain" description="Double zinc ribbon" evidence="3">
    <location>
        <begin position="25"/>
        <end position="70"/>
    </location>
</feature>
<dbReference type="InterPro" id="IPR000836">
    <property type="entry name" value="PRTase_dom"/>
</dbReference>
<accession>A0A1E3VBA9</accession>
<dbReference type="Pfam" id="PF18912">
    <property type="entry name" value="DZR_2"/>
    <property type="match status" value="1"/>
</dbReference>
<dbReference type="STRING" id="1752398.A8M32_15495"/>
<comment type="caution">
    <text evidence="4">The sequence shown here is derived from an EMBL/GenBank/DDBJ whole genome shotgun (WGS) entry which is preliminary data.</text>
</comment>
<reference evidence="5" key="1">
    <citation type="submission" date="2016-05" db="EMBL/GenBank/DDBJ databases">
        <authorList>
            <person name="Li Y."/>
        </authorList>
    </citation>
    <scope>NUCLEOTIDE SEQUENCE [LARGE SCALE GENOMIC DNA]</scope>
    <source>
        <strain evidence="5">YIC4027</strain>
    </source>
</reference>
<evidence type="ECO:0000259" key="2">
    <source>
        <dbReference type="Pfam" id="PF00156"/>
    </source>
</evidence>
<gene>
    <name evidence="4" type="ORF">A8M32_15495</name>
</gene>
<dbReference type="EMBL" id="LYBW01000058">
    <property type="protein sequence ID" value="ODR90707.1"/>
    <property type="molecule type" value="Genomic_DNA"/>
</dbReference>
<dbReference type="Pfam" id="PF00156">
    <property type="entry name" value="Pribosyltran"/>
    <property type="match status" value="1"/>
</dbReference>
<dbReference type="SUPFAM" id="SSF53271">
    <property type="entry name" value="PRTase-like"/>
    <property type="match status" value="1"/>
</dbReference>